<reference evidence="3" key="2">
    <citation type="submission" date="2020-06" db="EMBL/GenBank/DDBJ databases">
        <authorList>
            <person name="Sheffer M."/>
        </authorList>
    </citation>
    <scope>NUCLEOTIDE SEQUENCE</scope>
</reference>
<dbReference type="AlphaFoldDB" id="A0A8T0FUY1"/>
<feature type="domain" description="CRAL-TRIO" evidence="1">
    <location>
        <begin position="76"/>
        <end position="250"/>
    </location>
</feature>
<dbReference type="EMBL" id="JABXBU010000002">
    <property type="protein sequence ID" value="KAF8794914.1"/>
    <property type="molecule type" value="Genomic_DNA"/>
</dbReference>
<dbReference type="PANTHER" id="PTHR23324">
    <property type="entry name" value="SEC14 RELATED PROTEIN"/>
    <property type="match status" value="1"/>
</dbReference>
<dbReference type="SMART" id="SM01100">
    <property type="entry name" value="CRAL_TRIO_N"/>
    <property type="match status" value="1"/>
</dbReference>
<dbReference type="SMART" id="SM00516">
    <property type="entry name" value="SEC14"/>
    <property type="match status" value="1"/>
</dbReference>
<dbReference type="InterPro" id="IPR011074">
    <property type="entry name" value="CRAL/TRIO_N_dom"/>
</dbReference>
<dbReference type="InterPro" id="IPR051064">
    <property type="entry name" value="SEC14/CRAL-TRIO_domain"/>
</dbReference>
<accession>A0A8T0FUY1</accession>
<evidence type="ECO:0000313" key="3">
    <source>
        <dbReference type="EMBL" id="KAF8794914.1"/>
    </source>
</evidence>
<dbReference type="InterPro" id="IPR036598">
    <property type="entry name" value="GOLD_dom_sf"/>
</dbReference>
<keyword evidence="4" id="KW-1185">Reference proteome</keyword>
<dbReference type="SUPFAM" id="SSF52087">
    <property type="entry name" value="CRAL/TRIO domain"/>
    <property type="match status" value="1"/>
</dbReference>
<reference evidence="3" key="1">
    <citation type="journal article" date="2020" name="bioRxiv">
        <title>Chromosome-level reference genome of the European wasp spider Argiope bruennichi: a resource for studies on range expansion and evolutionary adaptation.</title>
        <authorList>
            <person name="Sheffer M.M."/>
            <person name="Hoppe A."/>
            <person name="Krehenwinkel H."/>
            <person name="Uhl G."/>
            <person name="Kuss A.W."/>
            <person name="Jensen L."/>
            <person name="Jensen C."/>
            <person name="Gillespie R.G."/>
            <person name="Hoff K.J."/>
            <person name="Prost S."/>
        </authorList>
    </citation>
    <scope>NUCLEOTIDE SEQUENCE</scope>
</reference>
<name>A0A8T0FUY1_ARGBR</name>
<dbReference type="PANTHER" id="PTHR23324:SF83">
    <property type="entry name" value="SEC14-LIKE PROTEIN 2"/>
    <property type="match status" value="1"/>
</dbReference>
<dbReference type="PROSITE" id="PS50191">
    <property type="entry name" value="CRAL_TRIO"/>
    <property type="match status" value="1"/>
</dbReference>
<dbReference type="InterPro" id="IPR036865">
    <property type="entry name" value="CRAL-TRIO_dom_sf"/>
</dbReference>
<feature type="domain" description="GOLD" evidence="2">
    <location>
        <begin position="277"/>
        <end position="382"/>
    </location>
</feature>
<sequence>MTFENDLTNEQKIAIDELKRRTINAITPKMREEETLYYRFLKARDFDLENSETMLRKHIAWRKEFQVDTILTDFKPPEVLMKYLPFTVIGHDREGSPVIYADMNCDVNGILRSTRKIDLFKHIIFLHEKLLEDMKEQSIKQGKAVTTMVQIYDYGKMTFAKATNKKSIELTKFVINLFQDNYPELLKVVFDINASFYFTLFFPIIKVILAPAVYNKIRFYGTENWKEDLLEIIDADELPAFLGGNRTDPDGDPMCNSFVIHAETVPESYYLKKSEKILCNTPGIEKITVSRFSKETLTFEVKEANSFLEWEFETKNKDIGFGVHFKENDSKIVEVLPKQRIDTYYGSETGVYRCEKPGTYIVSFDNSYSWIYKKEIYYKMRHIVWRKEFQVDTILTDYKPPEVLVKYLPVSLVGYDKGGSPIIYTDMAGDPKGLIGFAKKTDLIKCVVRIYEKAVENIVAFDNSYSWLYQKEVYYKIRMIGPNSV</sequence>
<dbReference type="PROSITE" id="PS50866">
    <property type="entry name" value="GOLD"/>
    <property type="match status" value="1"/>
</dbReference>
<evidence type="ECO:0000313" key="4">
    <source>
        <dbReference type="Proteomes" id="UP000807504"/>
    </source>
</evidence>
<evidence type="ECO:0000259" key="1">
    <source>
        <dbReference type="PROSITE" id="PS50191"/>
    </source>
</evidence>
<dbReference type="Pfam" id="PF00650">
    <property type="entry name" value="CRAL_TRIO"/>
    <property type="match status" value="1"/>
</dbReference>
<dbReference type="Gene3D" id="2.60.120.680">
    <property type="entry name" value="GOLD domain"/>
    <property type="match status" value="1"/>
</dbReference>
<dbReference type="PRINTS" id="PR00180">
    <property type="entry name" value="CRETINALDHBP"/>
</dbReference>
<dbReference type="InterPro" id="IPR009038">
    <property type="entry name" value="GOLD_dom"/>
</dbReference>
<dbReference type="InterPro" id="IPR001251">
    <property type="entry name" value="CRAL-TRIO_dom"/>
</dbReference>
<comment type="caution">
    <text evidence="3">The sequence shown here is derived from an EMBL/GenBank/DDBJ whole genome shotgun (WGS) entry which is preliminary data.</text>
</comment>
<dbReference type="CDD" id="cd00170">
    <property type="entry name" value="SEC14"/>
    <property type="match status" value="1"/>
</dbReference>
<dbReference type="Proteomes" id="UP000807504">
    <property type="component" value="Unassembled WGS sequence"/>
</dbReference>
<dbReference type="SUPFAM" id="SSF46938">
    <property type="entry name" value="CRAL/TRIO N-terminal domain"/>
    <property type="match status" value="1"/>
</dbReference>
<dbReference type="SUPFAM" id="SSF101576">
    <property type="entry name" value="Supernatant protein factor (SPF), C-terminal domain"/>
    <property type="match status" value="1"/>
</dbReference>
<organism evidence="3 4">
    <name type="scientific">Argiope bruennichi</name>
    <name type="common">Wasp spider</name>
    <name type="synonym">Aranea bruennichi</name>
    <dbReference type="NCBI Taxonomy" id="94029"/>
    <lineage>
        <taxon>Eukaryota</taxon>
        <taxon>Metazoa</taxon>
        <taxon>Ecdysozoa</taxon>
        <taxon>Arthropoda</taxon>
        <taxon>Chelicerata</taxon>
        <taxon>Arachnida</taxon>
        <taxon>Araneae</taxon>
        <taxon>Araneomorphae</taxon>
        <taxon>Entelegynae</taxon>
        <taxon>Araneoidea</taxon>
        <taxon>Araneidae</taxon>
        <taxon>Argiope</taxon>
    </lineage>
</organism>
<evidence type="ECO:0000259" key="2">
    <source>
        <dbReference type="PROSITE" id="PS50866"/>
    </source>
</evidence>
<dbReference type="InterPro" id="IPR036273">
    <property type="entry name" value="CRAL/TRIO_N_dom_sf"/>
</dbReference>
<proteinExistence type="predicted"/>
<dbReference type="Gene3D" id="3.40.525.10">
    <property type="entry name" value="CRAL-TRIO lipid binding domain"/>
    <property type="match status" value="2"/>
</dbReference>
<dbReference type="GO" id="GO:0005737">
    <property type="term" value="C:cytoplasm"/>
    <property type="evidence" value="ECO:0007669"/>
    <property type="project" value="TreeGrafter"/>
</dbReference>
<gene>
    <name evidence="3" type="ORF">HNY73_002828</name>
</gene>
<protein>
    <submittedName>
        <fullName evidence="3">SEC14-like protein 2 like protein</fullName>
    </submittedName>
</protein>